<dbReference type="PROSITE" id="PS50011">
    <property type="entry name" value="PROTEIN_KINASE_DOM"/>
    <property type="match status" value="1"/>
</dbReference>
<dbReference type="SUPFAM" id="SSF56112">
    <property type="entry name" value="Protein kinase-like (PK-like)"/>
    <property type="match status" value="1"/>
</dbReference>
<organism evidence="5 6">
    <name type="scientific">Castanea mollissima</name>
    <name type="common">Chinese chestnut</name>
    <dbReference type="NCBI Taxonomy" id="60419"/>
    <lineage>
        <taxon>Eukaryota</taxon>
        <taxon>Viridiplantae</taxon>
        <taxon>Streptophyta</taxon>
        <taxon>Embryophyta</taxon>
        <taxon>Tracheophyta</taxon>
        <taxon>Spermatophyta</taxon>
        <taxon>Magnoliopsida</taxon>
        <taxon>eudicotyledons</taxon>
        <taxon>Gunneridae</taxon>
        <taxon>Pentapetalae</taxon>
        <taxon>rosids</taxon>
        <taxon>fabids</taxon>
        <taxon>Fagales</taxon>
        <taxon>Fagaceae</taxon>
        <taxon>Castanea</taxon>
    </lineage>
</organism>
<dbReference type="PANTHER" id="PTHR47976">
    <property type="entry name" value="G-TYPE LECTIN S-RECEPTOR-LIKE SERINE/THREONINE-PROTEIN KINASE SD2-5"/>
    <property type="match status" value="1"/>
</dbReference>
<dbReference type="InterPro" id="IPR001245">
    <property type="entry name" value="Ser-Thr/Tyr_kinase_cat_dom"/>
</dbReference>
<dbReference type="PROSITE" id="PS00107">
    <property type="entry name" value="PROTEIN_KINASE_ATP"/>
    <property type="match status" value="1"/>
</dbReference>
<dbReference type="Proteomes" id="UP000737018">
    <property type="component" value="Unassembled WGS sequence"/>
</dbReference>
<sequence length="284" mass="32081">MAVTRILLWSFSFILALLCSSAQIQNSTTKLGSSITAGSDSSWKSPSGDFAFGFYPLVTNQYLVGIWFDKISEKALVWSANRDDPADLARIQQTDADLCKKEVMDDCFCVAAVFNRAIAIYHHPLAQRYMRVQLQPPPKRKPVEINLKAYSFQDLQEATNGFKNMLGQGAFGTVYSGVLTLEDEEVEVAVKKLEKVIERGEKEFLTEVQVIGLTHHKNLVRLKHMELHPADESMEVEYTILTDWVLSCVRAGNLEATVSHDSELLSDYKRFERMALVGVWCIMF</sequence>
<comment type="caution">
    <text evidence="5">The sequence shown here is derived from an EMBL/GenBank/DDBJ whole genome shotgun (WGS) entry which is preliminary data.</text>
</comment>
<feature type="signal peptide" evidence="3">
    <location>
        <begin position="1"/>
        <end position="22"/>
    </location>
</feature>
<dbReference type="Gene3D" id="3.30.200.20">
    <property type="entry name" value="Phosphorylase Kinase, domain 1"/>
    <property type="match status" value="1"/>
</dbReference>
<dbReference type="PANTHER" id="PTHR47976:SF62">
    <property type="entry name" value="RECEPTOR-LIKE SERINE_THREONINE-PROTEIN KINASE"/>
    <property type="match status" value="1"/>
</dbReference>
<evidence type="ECO:0000256" key="2">
    <source>
        <dbReference type="PROSITE-ProRule" id="PRU10141"/>
    </source>
</evidence>
<dbReference type="InterPro" id="IPR051343">
    <property type="entry name" value="G-type_lectin_kinases/EP1-like"/>
</dbReference>
<feature type="domain" description="Protein kinase" evidence="4">
    <location>
        <begin position="160"/>
        <end position="284"/>
    </location>
</feature>
<protein>
    <recommendedName>
        <fullName evidence="4">Protein kinase domain-containing protein</fullName>
    </recommendedName>
</protein>
<feature type="binding site" evidence="2">
    <location>
        <position position="192"/>
    </location>
    <ligand>
        <name>ATP</name>
        <dbReference type="ChEBI" id="CHEBI:30616"/>
    </ligand>
</feature>
<evidence type="ECO:0000256" key="3">
    <source>
        <dbReference type="SAM" id="SignalP"/>
    </source>
</evidence>
<dbReference type="InterPro" id="IPR017441">
    <property type="entry name" value="Protein_kinase_ATP_BS"/>
</dbReference>
<dbReference type="GO" id="GO:0005524">
    <property type="term" value="F:ATP binding"/>
    <property type="evidence" value="ECO:0007669"/>
    <property type="project" value="UniProtKB-UniRule"/>
</dbReference>
<evidence type="ECO:0000259" key="4">
    <source>
        <dbReference type="PROSITE" id="PS50011"/>
    </source>
</evidence>
<dbReference type="AlphaFoldDB" id="A0A8J4QNG2"/>
<accession>A0A8J4QNG2</accession>
<keyword evidence="6" id="KW-1185">Reference proteome</keyword>
<proteinExistence type="predicted"/>
<name>A0A8J4QNG2_9ROSI</name>
<dbReference type="InterPro" id="IPR011009">
    <property type="entry name" value="Kinase-like_dom_sf"/>
</dbReference>
<evidence type="ECO:0000256" key="1">
    <source>
        <dbReference type="ARBA" id="ARBA00022729"/>
    </source>
</evidence>
<dbReference type="OrthoDB" id="5857966at2759"/>
<evidence type="ECO:0000313" key="5">
    <source>
        <dbReference type="EMBL" id="KAF3949966.1"/>
    </source>
</evidence>
<reference evidence="5" key="1">
    <citation type="submission" date="2020-03" db="EMBL/GenBank/DDBJ databases">
        <title>Castanea mollissima Vanexum genome sequencing.</title>
        <authorList>
            <person name="Staton M."/>
        </authorList>
    </citation>
    <scope>NUCLEOTIDE SEQUENCE</scope>
    <source>
        <tissue evidence="5">Leaf</tissue>
    </source>
</reference>
<feature type="chain" id="PRO_5035267116" description="Protein kinase domain-containing protein" evidence="3">
    <location>
        <begin position="23"/>
        <end position="284"/>
    </location>
</feature>
<dbReference type="Pfam" id="PF07714">
    <property type="entry name" value="PK_Tyr_Ser-Thr"/>
    <property type="match status" value="1"/>
</dbReference>
<dbReference type="EMBL" id="JRKL02005759">
    <property type="protein sequence ID" value="KAF3949966.1"/>
    <property type="molecule type" value="Genomic_DNA"/>
</dbReference>
<keyword evidence="2" id="KW-0547">Nucleotide-binding</keyword>
<dbReference type="GO" id="GO:0004672">
    <property type="term" value="F:protein kinase activity"/>
    <property type="evidence" value="ECO:0007669"/>
    <property type="project" value="InterPro"/>
</dbReference>
<keyword evidence="2" id="KW-0067">ATP-binding</keyword>
<dbReference type="InterPro" id="IPR000719">
    <property type="entry name" value="Prot_kinase_dom"/>
</dbReference>
<evidence type="ECO:0000313" key="6">
    <source>
        <dbReference type="Proteomes" id="UP000737018"/>
    </source>
</evidence>
<gene>
    <name evidence="5" type="ORF">CMV_024226</name>
</gene>
<keyword evidence="1 3" id="KW-0732">Signal</keyword>